<feature type="signal peptide" evidence="1">
    <location>
        <begin position="1"/>
        <end position="23"/>
    </location>
</feature>
<keyword evidence="1" id="KW-0732">Signal</keyword>
<gene>
    <name evidence="3" type="ORF">HYH02_001591</name>
</gene>
<dbReference type="AlphaFoldDB" id="A0A836BB94"/>
<proteinExistence type="predicted"/>
<dbReference type="EMBL" id="JAEHOD010000003">
    <property type="protein sequence ID" value="KAG2453367.1"/>
    <property type="molecule type" value="Genomic_DNA"/>
</dbReference>
<feature type="chain" id="PRO_5032389881" description="CHRD domain-containing protein" evidence="1">
    <location>
        <begin position="24"/>
        <end position="181"/>
    </location>
</feature>
<sequence>MQLRKTMCLAAMCLALCACVAVARKSGPKWPDAPAGAIVAVTDLAPAPKVYSKGKGRAYLILPKGGPYTSFVEMTGEMANVTMSHVHWSNASAGNPPRLGIFPSLTSGAPVLLSPPFHFKGSVSFTRAFNSTDLGYWAPGGVDAFVALLKSGALFVNVHTVANPGGELQGALECKSPCMWT</sequence>
<dbReference type="InterPro" id="IPR010895">
    <property type="entry name" value="CHRD"/>
</dbReference>
<dbReference type="Pfam" id="PF07452">
    <property type="entry name" value="CHRD"/>
    <property type="match status" value="1"/>
</dbReference>
<feature type="domain" description="CHRD" evidence="2">
    <location>
        <begin position="46"/>
        <end position="171"/>
    </location>
</feature>
<organism evidence="3 4">
    <name type="scientific">Chlamydomonas schloesseri</name>
    <dbReference type="NCBI Taxonomy" id="2026947"/>
    <lineage>
        <taxon>Eukaryota</taxon>
        <taxon>Viridiplantae</taxon>
        <taxon>Chlorophyta</taxon>
        <taxon>core chlorophytes</taxon>
        <taxon>Chlorophyceae</taxon>
        <taxon>CS clade</taxon>
        <taxon>Chlamydomonadales</taxon>
        <taxon>Chlamydomonadaceae</taxon>
        <taxon>Chlamydomonas</taxon>
    </lineage>
</organism>
<evidence type="ECO:0000313" key="3">
    <source>
        <dbReference type="EMBL" id="KAG2453367.1"/>
    </source>
</evidence>
<accession>A0A836BB94</accession>
<protein>
    <recommendedName>
        <fullName evidence="2">CHRD domain-containing protein</fullName>
    </recommendedName>
</protein>
<reference evidence="3" key="1">
    <citation type="journal article" date="2020" name="bioRxiv">
        <title>Comparative genomics of Chlamydomonas.</title>
        <authorList>
            <person name="Craig R.J."/>
            <person name="Hasan A.R."/>
            <person name="Ness R.W."/>
            <person name="Keightley P.D."/>
        </authorList>
    </citation>
    <scope>NUCLEOTIDE SEQUENCE</scope>
    <source>
        <strain evidence="3">CCAP 11/173</strain>
    </source>
</reference>
<evidence type="ECO:0000256" key="1">
    <source>
        <dbReference type="SAM" id="SignalP"/>
    </source>
</evidence>
<keyword evidence="4" id="KW-1185">Reference proteome</keyword>
<evidence type="ECO:0000259" key="2">
    <source>
        <dbReference type="Pfam" id="PF07452"/>
    </source>
</evidence>
<evidence type="ECO:0000313" key="4">
    <source>
        <dbReference type="Proteomes" id="UP000613740"/>
    </source>
</evidence>
<comment type="caution">
    <text evidence="3">The sequence shown here is derived from an EMBL/GenBank/DDBJ whole genome shotgun (WGS) entry which is preliminary data.</text>
</comment>
<dbReference type="PROSITE" id="PS51257">
    <property type="entry name" value="PROKAR_LIPOPROTEIN"/>
    <property type="match status" value="1"/>
</dbReference>
<name>A0A836BB94_9CHLO</name>
<dbReference type="OrthoDB" id="528668at2759"/>
<dbReference type="Proteomes" id="UP000613740">
    <property type="component" value="Unassembled WGS sequence"/>
</dbReference>